<evidence type="ECO:0000256" key="6">
    <source>
        <dbReference type="ARBA" id="ARBA00023033"/>
    </source>
</evidence>
<proteinExistence type="inferred from homology"/>
<evidence type="ECO:0000256" key="7">
    <source>
        <dbReference type="PIRSR" id="PIRSR602401-1"/>
    </source>
</evidence>
<dbReference type="PROSITE" id="PS00086">
    <property type="entry name" value="CYTOCHROME_P450"/>
    <property type="match status" value="1"/>
</dbReference>
<name>A0A840V0N7_9BACT</name>
<keyword evidence="10" id="KW-1185">Reference proteome</keyword>
<dbReference type="EMBL" id="JACHFD010000007">
    <property type="protein sequence ID" value="MBB5351562.1"/>
    <property type="molecule type" value="Genomic_DNA"/>
</dbReference>
<dbReference type="GO" id="GO:0004497">
    <property type="term" value="F:monooxygenase activity"/>
    <property type="evidence" value="ECO:0007669"/>
    <property type="project" value="UniProtKB-KW"/>
</dbReference>
<evidence type="ECO:0000256" key="1">
    <source>
        <dbReference type="ARBA" id="ARBA00010617"/>
    </source>
</evidence>
<dbReference type="Pfam" id="PF00067">
    <property type="entry name" value="p450"/>
    <property type="match status" value="1"/>
</dbReference>
<organism evidence="9 10">
    <name type="scientific">Haloferula luteola</name>
    <dbReference type="NCBI Taxonomy" id="595692"/>
    <lineage>
        <taxon>Bacteria</taxon>
        <taxon>Pseudomonadati</taxon>
        <taxon>Verrucomicrobiota</taxon>
        <taxon>Verrucomicrobiia</taxon>
        <taxon>Verrucomicrobiales</taxon>
        <taxon>Verrucomicrobiaceae</taxon>
        <taxon>Haloferula</taxon>
    </lineage>
</organism>
<keyword evidence="3 7" id="KW-0479">Metal-binding</keyword>
<dbReference type="InterPro" id="IPR001128">
    <property type="entry name" value="Cyt_P450"/>
</dbReference>
<dbReference type="InterPro" id="IPR036396">
    <property type="entry name" value="Cyt_P450_sf"/>
</dbReference>
<evidence type="ECO:0000313" key="9">
    <source>
        <dbReference type="EMBL" id="MBB5351562.1"/>
    </source>
</evidence>
<dbReference type="PRINTS" id="PR00385">
    <property type="entry name" value="P450"/>
</dbReference>
<keyword evidence="5 7" id="KW-0408">Iron</keyword>
<reference evidence="9 10" key="1">
    <citation type="submission" date="2020-08" db="EMBL/GenBank/DDBJ databases">
        <title>Genomic Encyclopedia of Type Strains, Phase IV (KMG-IV): sequencing the most valuable type-strain genomes for metagenomic binning, comparative biology and taxonomic classification.</title>
        <authorList>
            <person name="Goeker M."/>
        </authorList>
    </citation>
    <scope>NUCLEOTIDE SEQUENCE [LARGE SCALE GENOMIC DNA]</scope>
    <source>
        <strain evidence="9 10">YC6886</strain>
    </source>
</reference>
<dbReference type="SUPFAM" id="SSF48264">
    <property type="entry name" value="Cytochrome P450"/>
    <property type="match status" value="1"/>
</dbReference>
<evidence type="ECO:0000256" key="4">
    <source>
        <dbReference type="ARBA" id="ARBA00023002"/>
    </source>
</evidence>
<dbReference type="AlphaFoldDB" id="A0A840V0N7"/>
<comment type="similarity">
    <text evidence="1 8">Belongs to the cytochrome P450 family.</text>
</comment>
<dbReference type="InterPro" id="IPR002401">
    <property type="entry name" value="Cyt_P450_E_grp-I"/>
</dbReference>
<dbReference type="RefSeq" id="WP_184017836.1">
    <property type="nucleotide sequence ID" value="NZ_JACHFD010000007.1"/>
</dbReference>
<evidence type="ECO:0000256" key="5">
    <source>
        <dbReference type="ARBA" id="ARBA00023004"/>
    </source>
</evidence>
<accession>A0A840V0N7</accession>
<evidence type="ECO:0000256" key="2">
    <source>
        <dbReference type="ARBA" id="ARBA00022617"/>
    </source>
</evidence>
<dbReference type="InterPro" id="IPR050196">
    <property type="entry name" value="Cytochrome_P450_Monoox"/>
</dbReference>
<keyword evidence="6 8" id="KW-0503">Monooxygenase</keyword>
<dbReference type="GO" id="GO:0005506">
    <property type="term" value="F:iron ion binding"/>
    <property type="evidence" value="ECO:0007669"/>
    <property type="project" value="InterPro"/>
</dbReference>
<comment type="caution">
    <text evidence="9">The sequence shown here is derived from an EMBL/GenBank/DDBJ whole genome shotgun (WGS) entry which is preliminary data.</text>
</comment>
<sequence>MKISDPPPSVESPRHWLMGSAFYIQRDPLKWIPQWMAEYGDLFSIHSPFGGVTVVGSPTLARQVLVERYPKYLEKGRSYALLRILMGNGLVTSSGEFWRGQRKMTQPAFHRRRLDAIFRMMVACTDHAVDRLAAGEDGRDLAPVFSRLTLEIISRAMFSTDGDEGADRVGEHIATLNEGALRMLRQPWRFLLPRKIPTPFTAQEVAARRDLDAIVHRIIARRREKPDEHDDLLAMFLSACDEETGRGMSDAQLRDEVMTMYVAGHETTANAMCWLLHLVARHPEIQARLHEEVDAAGDALEQGQLNAYPLVRAVIDESLRFYPTIWSIGRRCVEADELGGYRIPTGMPMLVPIFQFHRDPRWWDRPELFRPDRFLEGKPCPDGVYMPFGAGPRICIGNQFALQELVIMTVGFLRRLKVAPLEEFPVEPAPLITLRPKHGMRLRWSART</sequence>
<comment type="cofactor">
    <cofactor evidence="7">
        <name>heme</name>
        <dbReference type="ChEBI" id="CHEBI:30413"/>
    </cofactor>
</comment>
<dbReference type="GO" id="GO:0020037">
    <property type="term" value="F:heme binding"/>
    <property type="evidence" value="ECO:0007669"/>
    <property type="project" value="InterPro"/>
</dbReference>
<evidence type="ECO:0000256" key="8">
    <source>
        <dbReference type="RuleBase" id="RU000461"/>
    </source>
</evidence>
<dbReference type="GO" id="GO:0016705">
    <property type="term" value="F:oxidoreductase activity, acting on paired donors, with incorporation or reduction of molecular oxygen"/>
    <property type="evidence" value="ECO:0007669"/>
    <property type="project" value="InterPro"/>
</dbReference>
<dbReference type="InterPro" id="IPR017972">
    <property type="entry name" value="Cyt_P450_CS"/>
</dbReference>
<dbReference type="PRINTS" id="PR00463">
    <property type="entry name" value="EP450I"/>
</dbReference>
<evidence type="ECO:0000256" key="3">
    <source>
        <dbReference type="ARBA" id="ARBA00022723"/>
    </source>
</evidence>
<dbReference type="Proteomes" id="UP000557717">
    <property type="component" value="Unassembled WGS sequence"/>
</dbReference>
<keyword evidence="4 8" id="KW-0560">Oxidoreductase</keyword>
<feature type="binding site" description="axial binding residue" evidence="7">
    <location>
        <position position="395"/>
    </location>
    <ligand>
        <name>heme</name>
        <dbReference type="ChEBI" id="CHEBI:30413"/>
    </ligand>
    <ligandPart>
        <name>Fe</name>
        <dbReference type="ChEBI" id="CHEBI:18248"/>
    </ligandPart>
</feature>
<gene>
    <name evidence="9" type="ORF">HNR46_001799</name>
</gene>
<dbReference type="Gene3D" id="1.10.630.10">
    <property type="entry name" value="Cytochrome P450"/>
    <property type="match status" value="1"/>
</dbReference>
<dbReference type="PANTHER" id="PTHR24291:SF50">
    <property type="entry name" value="BIFUNCTIONAL ALBAFLAVENONE MONOOXYGENASE_TERPENE SYNTHASE"/>
    <property type="match status" value="1"/>
</dbReference>
<evidence type="ECO:0000313" key="10">
    <source>
        <dbReference type="Proteomes" id="UP000557717"/>
    </source>
</evidence>
<keyword evidence="2 7" id="KW-0349">Heme</keyword>
<protein>
    <submittedName>
        <fullName evidence="9">Cytochrome P450</fullName>
    </submittedName>
</protein>
<dbReference type="PANTHER" id="PTHR24291">
    <property type="entry name" value="CYTOCHROME P450 FAMILY 4"/>
    <property type="match status" value="1"/>
</dbReference>